<evidence type="ECO:0000256" key="1">
    <source>
        <dbReference type="ARBA" id="ARBA00010641"/>
    </source>
</evidence>
<dbReference type="STRING" id="477641.MODMU_2771"/>
<dbReference type="Pfam" id="PF08281">
    <property type="entry name" value="Sigma70_r4_2"/>
    <property type="match status" value="1"/>
</dbReference>
<evidence type="ECO:0000256" key="4">
    <source>
        <dbReference type="ARBA" id="ARBA00023163"/>
    </source>
</evidence>
<dbReference type="Pfam" id="PF20239">
    <property type="entry name" value="DUF6596"/>
    <property type="match status" value="1"/>
</dbReference>
<organism evidence="8 9">
    <name type="scientific">Modestobacter italicus (strain DSM 44449 / CECT 9708 / BC 501)</name>
    <dbReference type="NCBI Taxonomy" id="2732864"/>
    <lineage>
        <taxon>Bacteria</taxon>
        <taxon>Bacillati</taxon>
        <taxon>Actinomycetota</taxon>
        <taxon>Actinomycetes</taxon>
        <taxon>Geodermatophilales</taxon>
        <taxon>Geodermatophilaceae</taxon>
        <taxon>Modestobacter</taxon>
    </lineage>
</organism>
<gene>
    <name evidence="8" type="ordered locus">MODMU_2771</name>
</gene>
<dbReference type="PATRIC" id="fig|477641.3.peg.2629"/>
<evidence type="ECO:0000313" key="8">
    <source>
        <dbReference type="EMBL" id="CCH88200.1"/>
    </source>
</evidence>
<feature type="domain" description="RNA polymerase sigma factor 70 region 4 type 2" evidence="6">
    <location>
        <begin position="118"/>
        <end position="169"/>
    </location>
</feature>
<dbReference type="KEGG" id="mmar:MODMU_2771"/>
<keyword evidence="4" id="KW-0804">Transcription</keyword>
<dbReference type="Pfam" id="PF04542">
    <property type="entry name" value="Sigma70_r2"/>
    <property type="match status" value="1"/>
</dbReference>
<evidence type="ECO:0000259" key="6">
    <source>
        <dbReference type="Pfam" id="PF08281"/>
    </source>
</evidence>
<reference evidence="8 9" key="1">
    <citation type="journal article" date="2012" name="J. Bacteriol.">
        <title>Genome Sequence of Radiation-Resistant Modestobacter marinus Strain BC501, a Representative Actinobacterium That Thrives on Calcareous Stone Surfaces.</title>
        <authorList>
            <person name="Normand P."/>
            <person name="Gury J."/>
            <person name="Pujic P."/>
            <person name="Chouaia B."/>
            <person name="Crotti E."/>
            <person name="Brusetti L."/>
            <person name="Daffonchio D."/>
            <person name="Vacherie B."/>
            <person name="Barbe V."/>
            <person name="Medigue C."/>
            <person name="Calteau A."/>
            <person name="Ghodhbane-Gtari F."/>
            <person name="Essoussi I."/>
            <person name="Nouioui I."/>
            <person name="Abbassi-Ghozzi I."/>
            <person name="Gtari M."/>
        </authorList>
    </citation>
    <scope>NUCLEOTIDE SEQUENCE [LARGE SCALE GENOMIC DNA]</scope>
    <source>
        <strain evidence="9">BC 501</strain>
    </source>
</reference>
<dbReference type="EMBL" id="FO203431">
    <property type="protein sequence ID" value="CCH88200.1"/>
    <property type="molecule type" value="Genomic_DNA"/>
</dbReference>
<keyword evidence="2" id="KW-0805">Transcription regulation</keyword>
<evidence type="ECO:0000259" key="5">
    <source>
        <dbReference type="Pfam" id="PF04542"/>
    </source>
</evidence>
<name>I4EXT7_MODI5</name>
<comment type="similarity">
    <text evidence="1">Belongs to the sigma-70 factor family. ECF subfamily.</text>
</comment>
<sequence length="421" mass="45564">MTVEDTPAVAAAVADAHRREWASVLAATVRVTRDLDAAEECAQDAFAAALTDWRVHGVPARPGAWLTTTAKRRALNVVRHRGVERRYLPLLVEEETVAGPGELVGEDAGLSDDRLRLIVTCCHPALDRSAQVALTLRLMCGLSTADVARAFLVGEATMAARITRAKKKIAVARIPYRVPSAAELPQRVDAVLSVVHLLFTTGHTTPAGDELVRRDLVQRSVELGRMLRRLLPADPAVAGLLALMLLTDARRETRTAPDGRLLLLEEQDRARWDRPAIAEGAELVREALRSRPPPRYALQAAIAAVHAESPTWDDTDWHEIVALYGVLTQLWPSPVVALNRAVAVGFARGAAAGLAELDALAGERQLAGYGYLPAARADFLRRLGRVPEARAAYTQALSLTANAVEREFLTARLRGLGDPPG</sequence>
<dbReference type="InterPro" id="IPR013249">
    <property type="entry name" value="RNA_pol_sigma70_r4_t2"/>
</dbReference>
<accession>I4EXT7</accession>
<evidence type="ECO:0000256" key="3">
    <source>
        <dbReference type="ARBA" id="ARBA00023082"/>
    </source>
</evidence>
<dbReference type="PANTHER" id="PTHR47756:SF2">
    <property type="entry name" value="BLL6612 PROTEIN"/>
    <property type="match status" value="1"/>
</dbReference>
<keyword evidence="3" id="KW-0731">Sigma factor</keyword>
<proteinExistence type="inferred from homology"/>
<dbReference type="HOGENOM" id="CLU_035311_1_0_11"/>
<dbReference type="GO" id="GO:0003677">
    <property type="term" value="F:DNA binding"/>
    <property type="evidence" value="ECO:0007669"/>
    <property type="project" value="InterPro"/>
</dbReference>
<dbReference type="eggNOG" id="COG4941">
    <property type="taxonomic scope" value="Bacteria"/>
</dbReference>
<dbReference type="Gene3D" id="1.10.1740.10">
    <property type="match status" value="1"/>
</dbReference>
<dbReference type="OMA" id="WHEIVAL"/>
<dbReference type="InterPro" id="IPR046531">
    <property type="entry name" value="DUF6596"/>
</dbReference>
<feature type="domain" description="RNA polymerase sigma-70 region 2" evidence="5">
    <location>
        <begin position="24"/>
        <end position="81"/>
    </location>
</feature>
<dbReference type="SUPFAM" id="SSF88946">
    <property type="entry name" value="Sigma2 domain of RNA polymerase sigma factors"/>
    <property type="match status" value="1"/>
</dbReference>
<dbReference type="GO" id="GO:0006352">
    <property type="term" value="P:DNA-templated transcription initiation"/>
    <property type="evidence" value="ECO:0007669"/>
    <property type="project" value="InterPro"/>
</dbReference>
<dbReference type="SUPFAM" id="SSF88659">
    <property type="entry name" value="Sigma3 and sigma4 domains of RNA polymerase sigma factors"/>
    <property type="match status" value="1"/>
</dbReference>
<feature type="domain" description="DUF6596" evidence="7">
    <location>
        <begin position="187"/>
        <end position="287"/>
    </location>
</feature>
<protein>
    <submittedName>
        <fullName evidence="8">RNA polymerase, sigma-24 subunit, ECF subfamily</fullName>
    </submittedName>
</protein>
<dbReference type="InterPro" id="IPR007627">
    <property type="entry name" value="RNA_pol_sigma70_r2"/>
</dbReference>
<dbReference type="Proteomes" id="UP000006461">
    <property type="component" value="Chromosome"/>
</dbReference>
<dbReference type="OrthoDB" id="9780299at2"/>
<keyword evidence="9" id="KW-1185">Reference proteome</keyword>
<dbReference type="InterPro" id="IPR013325">
    <property type="entry name" value="RNA_pol_sigma_r2"/>
</dbReference>
<dbReference type="PANTHER" id="PTHR47756">
    <property type="entry name" value="BLL6612 PROTEIN-RELATED"/>
    <property type="match status" value="1"/>
</dbReference>
<evidence type="ECO:0000259" key="7">
    <source>
        <dbReference type="Pfam" id="PF20239"/>
    </source>
</evidence>
<dbReference type="AlphaFoldDB" id="I4EXT7"/>
<evidence type="ECO:0000313" key="9">
    <source>
        <dbReference type="Proteomes" id="UP000006461"/>
    </source>
</evidence>
<dbReference type="GO" id="GO:0016987">
    <property type="term" value="F:sigma factor activity"/>
    <property type="evidence" value="ECO:0007669"/>
    <property type="project" value="UniProtKB-KW"/>
</dbReference>
<evidence type="ECO:0000256" key="2">
    <source>
        <dbReference type="ARBA" id="ARBA00023015"/>
    </source>
</evidence>
<dbReference type="InterPro" id="IPR013324">
    <property type="entry name" value="RNA_pol_sigma_r3/r4-like"/>
</dbReference>